<dbReference type="VEuPathDB" id="FungiDB:SMAC_07768"/>
<dbReference type="PANTHER" id="PTHR38850">
    <property type="entry name" value="CERATO-PLATANIN"/>
    <property type="match status" value="1"/>
</dbReference>
<comment type="caution">
    <text evidence="1">The sequence shown here is derived from an EMBL/GenBank/DDBJ whole genome shotgun (WGS) entry which is preliminary data.</text>
</comment>
<dbReference type="AlphaFoldDB" id="A0A8S8ZAU8"/>
<name>A0A8S8ZAU8_SORMA</name>
<evidence type="ECO:0000313" key="1">
    <source>
        <dbReference type="EMBL" id="KAA8620653.1"/>
    </source>
</evidence>
<evidence type="ECO:0000313" key="2">
    <source>
        <dbReference type="Proteomes" id="UP000433876"/>
    </source>
</evidence>
<protein>
    <submittedName>
        <fullName evidence="1">Uncharacterized protein</fullName>
    </submittedName>
</protein>
<dbReference type="PANTHER" id="PTHR38850:SF2">
    <property type="entry name" value="CERATO-PLATANIN"/>
    <property type="match status" value="1"/>
</dbReference>
<reference evidence="1 2" key="1">
    <citation type="submission" date="2017-07" db="EMBL/GenBank/DDBJ databases">
        <title>Genome sequence of the Sordaria macrospora wild type strain R19027.</title>
        <authorList>
            <person name="Nowrousian M."/>
            <person name="Teichert I."/>
            <person name="Kueck U."/>
        </authorList>
    </citation>
    <scope>NUCLEOTIDE SEQUENCE [LARGE SCALE GENOMIC DNA]</scope>
    <source>
        <strain evidence="1 2">R19027</strain>
        <tissue evidence="1">Mycelium</tissue>
    </source>
</reference>
<sequence length="180" mass="19787">MAYWPEAISCNDFCVEVSYGGRSALFMHLDNSAGAHDVSFENWNYLETGYPASEKNHINPSAGFTTQYKTVDASRCAPLIKTASGNMPFSAATSMGFIANCVLNHKDSWIAKHFELWNIHDSQCNLGHNEICQTPDLKNGVNQTTCTHMLGSQDKLVGQDVYNILYPSGESEEIKGPGEA</sequence>
<proteinExistence type="predicted"/>
<organism evidence="1 2">
    <name type="scientific">Sordaria macrospora</name>
    <dbReference type="NCBI Taxonomy" id="5147"/>
    <lineage>
        <taxon>Eukaryota</taxon>
        <taxon>Fungi</taxon>
        <taxon>Dikarya</taxon>
        <taxon>Ascomycota</taxon>
        <taxon>Pezizomycotina</taxon>
        <taxon>Sordariomycetes</taxon>
        <taxon>Sordariomycetidae</taxon>
        <taxon>Sordariales</taxon>
        <taxon>Sordariaceae</taxon>
        <taxon>Sordaria</taxon>
    </lineage>
</organism>
<dbReference type="OMA" id="NEICQTP"/>
<accession>A0A8S8ZAU8</accession>
<dbReference type="Proteomes" id="UP000433876">
    <property type="component" value="Unassembled WGS sequence"/>
</dbReference>
<gene>
    <name evidence="1" type="ORF">SMACR_07768</name>
</gene>
<dbReference type="EMBL" id="NMPR01000396">
    <property type="protein sequence ID" value="KAA8620653.1"/>
    <property type="molecule type" value="Genomic_DNA"/>
</dbReference>